<dbReference type="SUPFAM" id="SSF51351">
    <property type="entry name" value="Triosephosphate isomerase (TIM)"/>
    <property type="match status" value="1"/>
</dbReference>
<keyword evidence="7 9" id="KW-0324">Glycolysis</keyword>
<keyword evidence="12" id="KW-1185">Reference proteome</keyword>
<dbReference type="PROSITE" id="PS51440">
    <property type="entry name" value="TIM_2"/>
    <property type="match status" value="1"/>
</dbReference>
<evidence type="ECO:0000256" key="5">
    <source>
        <dbReference type="ARBA" id="ARBA00022432"/>
    </source>
</evidence>
<dbReference type="GO" id="GO:0004807">
    <property type="term" value="F:triose-phosphate isomerase activity"/>
    <property type="evidence" value="ECO:0007669"/>
    <property type="project" value="UniProtKB-UniRule"/>
</dbReference>
<dbReference type="Pfam" id="PF00121">
    <property type="entry name" value="TIM"/>
    <property type="match status" value="1"/>
</dbReference>
<evidence type="ECO:0000313" key="11">
    <source>
        <dbReference type="EMBL" id="QNL98537.1"/>
    </source>
</evidence>
<dbReference type="EC" id="5.3.1.1" evidence="3 9"/>
<feature type="binding site" evidence="9">
    <location>
        <position position="213"/>
    </location>
    <ligand>
        <name>substrate</name>
    </ligand>
</feature>
<feature type="active site" description="Proton acceptor" evidence="9">
    <location>
        <position position="167"/>
    </location>
</feature>
<keyword evidence="6 9" id="KW-0963">Cytoplasm</keyword>
<evidence type="ECO:0000256" key="10">
    <source>
        <dbReference type="RuleBase" id="RU363013"/>
    </source>
</evidence>
<dbReference type="InterPro" id="IPR013785">
    <property type="entry name" value="Aldolase_TIM"/>
</dbReference>
<name>A0A7G9FJ06_9FIRM</name>
<comment type="pathway">
    <text evidence="1 9 10">Carbohydrate degradation; glycolysis; D-glyceraldehyde 3-phosphate from glycerone phosphate: step 1/1.</text>
</comment>
<dbReference type="AlphaFoldDB" id="A0A7G9FJ06"/>
<dbReference type="EMBL" id="CP060632">
    <property type="protein sequence ID" value="QNL98537.1"/>
    <property type="molecule type" value="Genomic_DNA"/>
</dbReference>
<comment type="catalytic activity">
    <reaction evidence="9 10">
        <text>D-glyceraldehyde 3-phosphate = dihydroxyacetone phosphate</text>
        <dbReference type="Rhea" id="RHEA:18585"/>
        <dbReference type="ChEBI" id="CHEBI:57642"/>
        <dbReference type="ChEBI" id="CHEBI:59776"/>
        <dbReference type="EC" id="5.3.1.1"/>
    </reaction>
</comment>
<comment type="function">
    <text evidence="9">Involved in the gluconeogenesis. Catalyzes stereospecifically the conversion of dihydroxyacetone phosphate (DHAP) to D-glyceraldehyde-3-phosphate (G3P).</text>
</comment>
<accession>A0A7G9FJ06</accession>
<keyword evidence="8 9" id="KW-0413">Isomerase</keyword>
<reference evidence="11 12" key="1">
    <citation type="submission" date="2020-08" db="EMBL/GenBank/DDBJ databases">
        <authorList>
            <person name="Liu C."/>
            <person name="Sun Q."/>
        </authorList>
    </citation>
    <scope>NUCLEOTIDE SEQUENCE [LARGE SCALE GENOMIC DNA]</scope>
    <source>
        <strain evidence="11 12">NSJ-4</strain>
    </source>
</reference>
<dbReference type="GO" id="GO:0046166">
    <property type="term" value="P:glyceraldehyde-3-phosphate biosynthetic process"/>
    <property type="evidence" value="ECO:0007669"/>
    <property type="project" value="TreeGrafter"/>
</dbReference>
<evidence type="ECO:0000256" key="3">
    <source>
        <dbReference type="ARBA" id="ARBA00011940"/>
    </source>
</evidence>
<proteinExistence type="inferred from homology"/>
<dbReference type="Gene3D" id="3.20.20.70">
    <property type="entry name" value="Aldolase class I"/>
    <property type="match status" value="1"/>
</dbReference>
<feature type="binding site" evidence="9">
    <location>
        <begin position="234"/>
        <end position="235"/>
    </location>
    <ligand>
        <name>substrate</name>
    </ligand>
</feature>
<evidence type="ECO:0000256" key="1">
    <source>
        <dbReference type="ARBA" id="ARBA00004680"/>
    </source>
</evidence>
<dbReference type="InterPro" id="IPR020861">
    <property type="entry name" value="Triosephosphate_isomerase_AS"/>
</dbReference>
<comment type="pathway">
    <text evidence="9 10">Carbohydrate biosynthesis; gluconeogenesis.</text>
</comment>
<dbReference type="GO" id="GO:0005829">
    <property type="term" value="C:cytosol"/>
    <property type="evidence" value="ECO:0007669"/>
    <property type="project" value="TreeGrafter"/>
</dbReference>
<dbReference type="GO" id="GO:0019563">
    <property type="term" value="P:glycerol catabolic process"/>
    <property type="evidence" value="ECO:0007669"/>
    <property type="project" value="TreeGrafter"/>
</dbReference>
<dbReference type="GO" id="GO:0006094">
    <property type="term" value="P:gluconeogenesis"/>
    <property type="evidence" value="ECO:0007669"/>
    <property type="project" value="UniProtKB-UniRule"/>
</dbReference>
<comment type="subunit">
    <text evidence="9 10">Homodimer.</text>
</comment>
<feature type="binding site" evidence="9">
    <location>
        <begin position="10"/>
        <end position="12"/>
    </location>
    <ligand>
        <name>substrate</name>
    </ligand>
</feature>
<dbReference type="HAMAP" id="MF_00147_B">
    <property type="entry name" value="TIM_B"/>
    <property type="match status" value="1"/>
</dbReference>
<dbReference type="FunFam" id="3.20.20.70:FF:000016">
    <property type="entry name" value="Triosephosphate isomerase"/>
    <property type="match status" value="1"/>
</dbReference>
<dbReference type="KEGG" id="wcp:H9Q76_07130"/>
<gene>
    <name evidence="9" type="primary">tpiA</name>
    <name evidence="11" type="ORF">H9Q76_07130</name>
</gene>
<dbReference type="CDD" id="cd00311">
    <property type="entry name" value="TIM"/>
    <property type="match status" value="1"/>
</dbReference>
<dbReference type="NCBIfam" id="TIGR00419">
    <property type="entry name" value="tim"/>
    <property type="match status" value="1"/>
</dbReference>
<dbReference type="InterPro" id="IPR035990">
    <property type="entry name" value="TIM_sf"/>
</dbReference>
<dbReference type="InterPro" id="IPR000652">
    <property type="entry name" value="Triosephosphate_isomerase"/>
</dbReference>
<comment type="subcellular location">
    <subcellularLocation>
        <location evidence="9 10">Cytoplasm</location>
    </subcellularLocation>
</comment>
<evidence type="ECO:0000256" key="6">
    <source>
        <dbReference type="ARBA" id="ARBA00022490"/>
    </source>
</evidence>
<dbReference type="UniPathway" id="UPA00138"/>
<comment type="similarity">
    <text evidence="2 9 10">Belongs to the triosephosphate isomerase family.</text>
</comment>
<sequence length="248" mass="26840">MARKRIIAGNWKMNMTPSEAVKLVEELKPLVVNDDVDVVYCVPAIDIVPVVEAVKDTNVQVGAENFYIEDKGAYTGEISAPMLVDAGVKYVIIGHSERREYFKEDDAFLNKKVKKAIASGLTPILCCGETLEQREMGVTMDWIRLQIKSDLAGVAADDVKNLVIAYEPIWAIGTGKTATSDQAEEVCKGIRELIAEVYDTDTAEAVRIQYGGSMNAGNAKELLAKPNIDGGLIGGASLKAEFGQVVNA</sequence>
<feature type="active site" description="Electrophile" evidence="9">
    <location>
        <position position="95"/>
    </location>
</feature>
<feature type="binding site" evidence="9">
    <location>
        <position position="173"/>
    </location>
    <ligand>
        <name>substrate</name>
    </ligand>
</feature>
<dbReference type="RefSeq" id="WP_118670692.1">
    <property type="nucleotide sequence ID" value="NZ_CP060632.1"/>
</dbReference>
<evidence type="ECO:0000256" key="9">
    <source>
        <dbReference type="HAMAP-Rule" id="MF_00147"/>
    </source>
</evidence>
<protein>
    <recommendedName>
        <fullName evidence="4 9">Triosephosphate isomerase</fullName>
        <shortName evidence="9">TIM</shortName>
        <shortName evidence="9">TPI</shortName>
        <ecNumber evidence="3 9">5.3.1.1</ecNumber>
    </recommendedName>
    <alternativeName>
        <fullName evidence="9">Triose-phosphate isomerase</fullName>
    </alternativeName>
</protein>
<evidence type="ECO:0000256" key="4">
    <source>
        <dbReference type="ARBA" id="ARBA00019397"/>
    </source>
</evidence>
<dbReference type="UniPathway" id="UPA00109">
    <property type="reaction ID" value="UER00189"/>
</dbReference>
<organism evidence="11 12">
    <name type="scientific">Wujia chipingensis</name>
    <dbReference type="NCBI Taxonomy" id="2763670"/>
    <lineage>
        <taxon>Bacteria</taxon>
        <taxon>Bacillati</taxon>
        <taxon>Bacillota</taxon>
        <taxon>Clostridia</taxon>
        <taxon>Lachnospirales</taxon>
        <taxon>Lachnospiraceae</taxon>
        <taxon>Wujia</taxon>
    </lineage>
</organism>
<dbReference type="InterPro" id="IPR022896">
    <property type="entry name" value="TrioseP_Isoase_bac/euk"/>
</dbReference>
<evidence type="ECO:0000313" key="12">
    <source>
        <dbReference type="Proteomes" id="UP000515819"/>
    </source>
</evidence>
<dbReference type="PANTHER" id="PTHR21139:SF42">
    <property type="entry name" value="TRIOSEPHOSPHATE ISOMERASE"/>
    <property type="match status" value="1"/>
</dbReference>
<dbReference type="Proteomes" id="UP000515819">
    <property type="component" value="Chromosome"/>
</dbReference>
<evidence type="ECO:0000256" key="7">
    <source>
        <dbReference type="ARBA" id="ARBA00023152"/>
    </source>
</evidence>
<keyword evidence="5 9" id="KW-0312">Gluconeogenesis</keyword>
<dbReference type="GO" id="GO:0006096">
    <property type="term" value="P:glycolytic process"/>
    <property type="evidence" value="ECO:0007669"/>
    <property type="project" value="UniProtKB-UniRule"/>
</dbReference>
<dbReference type="PANTHER" id="PTHR21139">
    <property type="entry name" value="TRIOSEPHOSPHATE ISOMERASE"/>
    <property type="match status" value="1"/>
</dbReference>
<dbReference type="PROSITE" id="PS00171">
    <property type="entry name" value="TIM_1"/>
    <property type="match status" value="1"/>
</dbReference>
<evidence type="ECO:0000256" key="8">
    <source>
        <dbReference type="ARBA" id="ARBA00023235"/>
    </source>
</evidence>
<evidence type="ECO:0000256" key="2">
    <source>
        <dbReference type="ARBA" id="ARBA00007422"/>
    </source>
</evidence>